<evidence type="ECO:0000259" key="5">
    <source>
        <dbReference type="PROSITE" id="PS50893"/>
    </source>
</evidence>
<dbReference type="GO" id="GO:0005524">
    <property type="term" value="F:ATP binding"/>
    <property type="evidence" value="ECO:0007669"/>
    <property type="project" value="UniProtKB-KW"/>
</dbReference>
<dbReference type="InterPro" id="IPR003439">
    <property type="entry name" value="ABC_transporter-like_ATP-bd"/>
</dbReference>
<keyword evidence="3" id="KW-0547">Nucleotide-binding</keyword>
<dbReference type="AlphaFoldDB" id="A0A448PGD8"/>
<evidence type="ECO:0000313" key="6">
    <source>
        <dbReference type="EMBL" id="VEI13982.1"/>
    </source>
</evidence>
<keyword evidence="4 6" id="KW-0067">ATP-binding</keyword>
<dbReference type="SUPFAM" id="SSF52540">
    <property type="entry name" value="P-loop containing nucleoside triphosphate hydrolases"/>
    <property type="match status" value="1"/>
</dbReference>
<dbReference type="InterPro" id="IPR003593">
    <property type="entry name" value="AAA+_ATPase"/>
</dbReference>
<dbReference type="EMBL" id="LR134476">
    <property type="protein sequence ID" value="VEI13982.1"/>
    <property type="molecule type" value="Genomic_DNA"/>
</dbReference>
<dbReference type="Pfam" id="PF00005">
    <property type="entry name" value="ABC_tran"/>
    <property type="match status" value="1"/>
</dbReference>
<dbReference type="GO" id="GO:0016887">
    <property type="term" value="F:ATP hydrolysis activity"/>
    <property type="evidence" value="ECO:0007669"/>
    <property type="project" value="InterPro"/>
</dbReference>
<organism evidence="6 7">
    <name type="scientific">Trueperella bialowiezensis</name>
    <dbReference type="NCBI Taxonomy" id="312285"/>
    <lineage>
        <taxon>Bacteria</taxon>
        <taxon>Bacillati</taxon>
        <taxon>Actinomycetota</taxon>
        <taxon>Actinomycetes</taxon>
        <taxon>Actinomycetales</taxon>
        <taxon>Actinomycetaceae</taxon>
        <taxon>Trueperella</taxon>
    </lineage>
</organism>
<dbReference type="RefSeq" id="WP_126417026.1">
    <property type="nucleotide sequence ID" value="NZ_LR134476.1"/>
</dbReference>
<comment type="similarity">
    <text evidence="1">Belongs to the ABC transporter superfamily.</text>
</comment>
<evidence type="ECO:0000256" key="1">
    <source>
        <dbReference type="ARBA" id="ARBA00005417"/>
    </source>
</evidence>
<sequence length="227" mass="24205">MSHPVVSTRDLTVYYRDIRALNNVSVDITNEGITGVIGPNGSGKSTFLKALVGLVPSTGEITTSGVLGYMPQSASVDWDFPVTVYDVVAMGTYQDLGWFARLGGKHKARVEAALADVGMSQFASRPIGALSGGQRQRVFLARALAQQPDVLLLDEPFAGVDVASQEAIEKVLRQLTDTTIVLVHHDLADVAELCDNVVLLDDGALVHAGEFDHEQVAATFGTQVDTP</sequence>
<dbReference type="PANTHER" id="PTHR42734:SF5">
    <property type="entry name" value="IRON TRANSPORT SYSTEM ATP-BINDING PROTEIN HI_0361-RELATED"/>
    <property type="match status" value="1"/>
</dbReference>
<evidence type="ECO:0000313" key="7">
    <source>
        <dbReference type="Proteomes" id="UP000269542"/>
    </source>
</evidence>
<dbReference type="KEGG" id="tbw:NCTC13354_01709"/>
<evidence type="ECO:0000256" key="4">
    <source>
        <dbReference type="ARBA" id="ARBA00022840"/>
    </source>
</evidence>
<evidence type="ECO:0000256" key="2">
    <source>
        <dbReference type="ARBA" id="ARBA00022448"/>
    </source>
</evidence>
<feature type="domain" description="ABC transporter" evidence="5">
    <location>
        <begin position="6"/>
        <end position="227"/>
    </location>
</feature>
<dbReference type="EC" id="3.6.3.25" evidence="6"/>
<accession>A0A448PGD8</accession>
<dbReference type="InterPro" id="IPR017871">
    <property type="entry name" value="ABC_transporter-like_CS"/>
</dbReference>
<gene>
    <name evidence="6" type="primary">cysA_3</name>
    <name evidence="6" type="ORF">NCTC13354_01709</name>
</gene>
<dbReference type="InterPro" id="IPR050153">
    <property type="entry name" value="Metal_Ion_Import_ABC"/>
</dbReference>
<dbReference type="OrthoDB" id="5296765at2"/>
<reference evidence="6 7" key="1">
    <citation type="submission" date="2018-12" db="EMBL/GenBank/DDBJ databases">
        <authorList>
            <consortium name="Pathogen Informatics"/>
        </authorList>
    </citation>
    <scope>NUCLEOTIDE SEQUENCE [LARGE SCALE GENOMIC DNA]</scope>
    <source>
        <strain evidence="6 7">NCTC13354</strain>
    </source>
</reference>
<dbReference type="PROSITE" id="PS50893">
    <property type="entry name" value="ABC_TRANSPORTER_2"/>
    <property type="match status" value="1"/>
</dbReference>
<dbReference type="PROSITE" id="PS00211">
    <property type="entry name" value="ABC_TRANSPORTER_1"/>
    <property type="match status" value="1"/>
</dbReference>
<dbReference type="Proteomes" id="UP000269542">
    <property type="component" value="Chromosome"/>
</dbReference>
<evidence type="ECO:0000256" key="3">
    <source>
        <dbReference type="ARBA" id="ARBA00022741"/>
    </source>
</evidence>
<keyword evidence="6" id="KW-0378">Hydrolase</keyword>
<dbReference type="Gene3D" id="3.40.50.300">
    <property type="entry name" value="P-loop containing nucleotide triphosphate hydrolases"/>
    <property type="match status" value="1"/>
</dbReference>
<keyword evidence="2" id="KW-0813">Transport</keyword>
<dbReference type="SMART" id="SM00382">
    <property type="entry name" value="AAA"/>
    <property type="match status" value="1"/>
</dbReference>
<keyword evidence="7" id="KW-1185">Reference proteome</keyword>
<proteinExistence type="inferred from homology"/>
<dbReference type="CDD" id="cd03235">
    <property type="entry name" value="ABC_Metallic_Cations"/>
    <property type="match status" value="1"/>
</dbReference>
<dbReference type="InterPro" id="IPR027417">
    <property type="entry name" value="P-loop_NTPase"/>
</dbReference>
<protein>
    <submittedName>
        <fullName evidence="6">Sulfate/thiosulfate import ATP-binding protein CysA</fullName>
        <ecNumber evidence="6">3.6.3.25</ecNumber>
    </submittedName>
</protein>
<dbReference type="PANTHER" id="PTHR42734">
    <property type="entry name" value="METAL TRANSPORT SYSTEM ATP-BINDING PROTEIN TM_0124-RELATED"/>
    <property type="match status" value="1"/>
</dbReference>
<name>A0A448PGD8_9ACTO</name>